<dbReference type="Proteomes" id="UP000536711">
    <property type="component" value="Unassembled WGS sequence"/>
</dbReference>
<keyword evidence="3" id="KW-1185">Reference proteome</keyword>
<organism evidence="2 3">
    <name type="scientific">Fusarium acutatum</name>
    <dbReference type="NCBI Taxonomy" id="78861"/>
    <lineage>
        <taxon>Eukaryota</taxon>
        <taxon>Fungi</taxon>
        <taxon>Dikarya</taxon>
        <taxon>Ascomycota</taxon>
        <taxon>Pezizomycotina</taxon>
        <taxon>Sordariomycetes</taxon>
        <taxon>Hypocreomycetidae</taxon>
        <taxon>Hypocreales</taxon>
        <taxon>Nectriaceae</taxon>
        <taxon>Fusarium</taxon>
        <taxon>Fusarium fujikuroi species complex</taxon>
    </lineage>
</organism>
<name>A0A8H4NEL8_9HYPO</name>
<feature type="compositionally biased region" description="Polar residues" evidence="1">
    <location>
        <begin position="131"/>
        <end position="152"/>
    </location>
</feature>
<dbReference type="EMBL" id="JAADJF010000470">
    <property type="protein sequence ID" value="KAF4416321.1"/>
    <property type="molecule type" value="Genomic_DNA"/>
</dbReference>
<evidence type="ECO:0000313" key="3">
    <source>
        <dbReference type="Proteomes" id="UP000536711"/>
    </source>
</evidence>
<evidence type="ECO:0000256" key="1">
    <source>
        <dbReference type="SAM" id="MobiDB-lite"/>
    </source>
</evidence>
<comment type="caution">
    <text evidence="2">The sequence shown here is derived from an EMBL/GenBank/DDBJ whole genome shotgun (WGS) entry which is preliminary data.</text>
</comment>
<reference evidence="2 3" key="1">
    <citation type="submission" date="2020-01" db="EMBL/GenBank/DDBJ databases">
        <title>Identification and distribution of gene clusters putatively required for synthesis of sphingolipid metabolism inhibitors in phylogenetically diverse species of the filamentous fungus Fusarium.</title>
        <authorList>
            <person name="Kim H.-S."/>
            <person name="Busman M."/>
            <person name="Brown D.W."/>
            <person name="Divon H."/>
            <person name="Uhlig S."/>
            <person name="Proctor R.H."/>
        </authorList>
    </citation>
    <scope>NUCLEOTIDE SEQUENCE [LARGE SCALE GENOMIC DNA]</scope>
    <source>
        <strain evidence="2 3">NRRL 13308</strain>
    </source>
</reference>
<feature type="compositionally biased region" description="Low complexity" evidence="1">
    <location>
        <begin position="113"/>
        <end position="127"/>
    </location>
</feature>
<accession>A0A8H4NEL8</accession>
<feature type="region of interest" description="Disordered" evidence="1">
    <location>
        <begin position="108"/>
        <end position="159"/>
    </location>
</feature>
<gene>
    <name evidence="2" type="ORF">FACUT_12682</name>
</gene>
<dbReference type="AlphaFoldDB" id="A0A8H4NEL8"/>
<dbReference type="OrthoDB" id="5089032at2759"/>
<protein>
    <submittedName>
        <fullName evidence="2">Uncharacterized protein</fullName>
    </submittedName>
</protein>
<sequence length="479" mass="54819">MYGGYESNKKRVPGGSNGIDFWTTAFPKFQDTVQGAFTNDQAKKQLQYISSQHGQIEGEHDYANLFESGLDSLNLSEEISRNVDQFLNRIPDISDGQSADDALRILPNEEGVKSSGVVDQGSSVDPGRITAEQQPSQASSPLGSTNQLVENSSPKRGEASVERGFVDYLPPNRREIVEIETRLIASLIENERLKKELVEHYQPDAHVLHTLQQYMETSRMRVQRNRTFNTDSPDMSPKEISRTYMGLLWEMQNACAQACRYNPEAPDVQASRSDLVESWALNTFKRNLKDCIYQFRESKLCKDKLLLGIRVPMSFIKQTGMFYHSSSESISPKSSRKVDELDRILHEHLYFFYLSPNGDTEDREEASRQNAVFSFFLTSALQFKIDLTSTTTPLKFFYYEPDEAFDDTRMERCMFSDREKNTIKACLFPLLLFAPAREETPTSKDYALEYNTKYSMYFTRIFEESHLDLDLAAKAVVLT</sequence>
<proteinExistence type="predicted"/>
<evidence type="ECO:0000313" key="2">
    <source>
        <dbReference type="EMBL" id="KAF4416321.1"/>
    </source>
</evidence>